<keyword evidence="2" id="KW-1185">Reference proteome</keyword>
<evidence type="ECO:0000313" key="2">
    <source>
        <dbReference type="Proteomes" id="UP000282930"/>
    </source>
</evidence>
<dbReference type="KEGG" id="ccha:ELD05_07515"/>
<proteinExistence type="predicted"/>
<accession>A0A3T0D608</accession>
<evidence type="ECO:0000313" key="1">
    <source>
        <dbReference type="EMBL" id="AZT90505.1"/>
    </source>
</evidence>
<protein>
    <submittedName>
        <fullName evidence="1">Uncharacterized protein</fullName>
    </submittedName>
</protein>
<organism evidence="1 2">
    <name type="scientific">Caldicellulosiruptor changbaiensis</name>
    <dbReference type="NCBI Taxonomy" id="1222016"/>
    <lineage>
        <taxon>Bacteria</taxon>
        <taxon>Bacillati</taxon>
        <taxon>Bacillota</taxon>
        <taxon>Bacillota incertae sedis</taxon>
        <taxon>Caldicellulosiruptorales</taxon>
        <taxon>Caldicellulosiruptoraceae</taxon>
        <taxon>Caldicellulosiruptor</taxon>
    </lineage>
</organism>
<gene>
    <name evidence="1" type="ORF">ELD05_07515</name>
</gene>
<dbReference type="EMBL" id="CP034791">
    <property type="protein sequence ID" value="AZT90505.1"/>
    <property type="molecule type" value="Genomic_DNA"/>
</dbReference>
<dbReference type="AlphaFoldDB" id="A0A3T0D608"/>
<sequence length="62" mass="7419">MFTPKCDIYFDTNLVNLKEFNIPIETKNMLLEEFSKIEEISKLKSHLTDELKELDEKIKEIQ</sequence>
<reference evidence="1 2" key="1">
    <citation type="submission" date="2018-12" db="EMBL/GenBank/DDBJ databases">
        <title>Genome sequence from the cellulolytic species, Caldicellulosiruptor changbaiensis.</title>
        <authorList>
            <person name="Blumer-Schuette S.E."/>
            <person name="Mendoza C."/>
        </authorList>
    </citation>
    <scope>NUCLEOTIDE SEQUENCE [LARGE SCALE GENOMIC DNA]</scope>
    <source>
        <strain evidence="1 2">CBS-Z</strain>
    </source>
</reference>
<dbReference type="RefSeq" id="WP_045164602.1">
    <property type="nucleotide sequence ID" value="NZ_CP034791.1"/>
</dbReference>
<name>A0A3T0D608_9FIRM</name>
<dbReference type="Proteomes" id="UP000282930">
    <property type="component" value="Chromosome"/>
</dbReference>